<comment type="catalytic activity">
    <reaction evidence="1">
        <text>ATP + protein L-histidine = ADP + protein N-phospho-L-histidine.</text>
        <dbReference type="EC" id="2.7.13.3"/>
    </reaction>
</comment>
<dbReference type="SUPFAM" id="SSF47384">
    <property type="entry name" value="Homodimeric domain of signal transducing histidine kinase"/>
    <property type="match status" value="1"/>
</dbReference>
<dbReference type="PROSITE" id="PS50112">
    <property type="entry name" value="PAS"/>
    <property type="match status" value="1"/>
</dbReference>
<evidence type="ECO:0000256" key="10">
    <source>
        <dbReference type="ARBA" id="ARBA00022777"/>
    </source>
</evidence>
<keyword evidence="9" id="KW-0547">Nucleotide-binding</keyword>
<dbReference type="InterPro" id="IPR001789">
    <property type="entry name" value="Sig_transdc_resp-reg_receiver"/>
</dbReference>
<dbReference type="InterPro" id="IPR036641">
    <property type="entry name" value="HPT_dom_sf"/>
</dbReference>
<evidence type="ECO:0000259" key="22">
    <source>
        <dbReference type="PROSITE" id="PS50109"/>
    </source>
</evidence>
<dbReference type="Pfam" id="PF00072">
    <property type="entry name" value="Response_reg"/>
    <property type="match status" value="2"/>
</dbReference>
<dbReference type="RefSeq" id="WP_155454985.1">
    <property type="nucleotide sequence ID" value="NZ_WNKX01000011.1"/>
</dbReference>
<keyword evidence="12 21" id="KW-1133">Transmembrane helix</keyword>
<dbReference type="EC" id="2.7.13.3" evidence="3"/>
<evidence type="ECO:0000256" key="12">
    <source>
        <dbReference type="ARBA" id="ARBA00022989"/>
    </source>
</evidence>
<dbReference type="SUPFAM" id="SSF158472">
    <property type="entry name" value="HAMP domain-like"/>
    <property type="match status" value="1"/>
</dbReference>
<dbReference type="InterPro" id="IPR036097">
    <property type="entry name" value="HisK_dim/P_sf"/>
</dbReference>
<feature type="domain" description="Histidine kinase" evidence="22">
    <location>
        <begin position="691"/>
        <end position="912"/>
    </location>
</feature>
<dbReference type="Gene3D" id="3.30.565.10">
    <property type="entry name" value="Histidine kinase-like ATPase, C-terminal domain"/>
    <property type="match status" value="1"/>
</dbReference>
<feature type="transmembrane region" description="Helical" evidence="21">
    <location>
        <begin position="12"/>
        <end position="33"/>
    </location>
</feature>
<comment type="subcellular location">
    <subcellularLocation>
        <location evidence="2">Cell membrane</location>
        <topology evidence="2">Multi-pass membrane protein</topology>
    </subcellularLocation>
</comment>
<keyword evidence="11" id="KW-0067">ATP-binding</keyword>
<dbReference type="Pfam" id="PF13185">
    <property type="entry name" value="GAF_2"/>
    <property type="match status" value="1"/>
</dbReference>
<dbReference type="Gene3D" id="3.40.50.2300">
    <property type="match status" value="2"/>
</dbReference>
<dbReference type="Pfam" id="PF00512">
    <property type="entry name" value="HisKA"/>
    <property type="match status" value="1"/>
</dbReference>
<dbReference type="PROSITE" id="PS50894">
    <property type="entry name" value="HPT"/>
    <property type="match status" value="1"/>
</dbReference>
<keyword evidence="7 21" id="KW-0812">Transmembrane</keyword>
<dbReference type="EMBL" id="WNKX01000011">
    <property type="protein sequence ID" value="MTW12040.1"/>
    <property type="molecule type" value="Genomic_DNA"/>
</dbReference>
<dbReference type="PROSITE" id="PS50885">
    <property type="entry name" value="HAMP"/>
    <property type="match status" value="1"/>
</dbReference>
<evidence type="ECO:0000256" key="18">
    <source>
        <dbReference type="ARBA" id="ARBA00070152"/>
    </source>
</evidence>
<dbReference type="PROSITE" id="PS50110">
    <property type="entry name" value="RESPONSE_REGULATORY"/>
    <property type="match status" value="2"/>
</dbReference>
<accession>A0A6L6QIV2</accession>
<dbReference type="SMART" id="SM00387">
    <property type="entry name" value="HATPase_c"/>
    <property type="match status" value="1"/>
</dbReference>
<keyword evidence="6" id="KW-0808">Transferase</keyword>
<evidence type="ECO:0000259" key="24">
    <source>
        <dbReference type="PROSITE" id="PS50112"/>
    </source>
</evidence>
<feature type="domain" description="HPt" evidence="27">
    <location>
        <begin position="1248"/>
        <end position="1342"/>
    </location>
</feature>
<comment type="caution">
    <text evidence="28">The sequence shown here is derived from an EMBL/GenBank/DDBJ whole genome shotgun (WGS) entry which is preliminary data.</text>
</comment>
<feature type="domain" description="Response regulatory" evidence="23">
    <location>
        <begin position="1083"/>
        <end position="1200"/>
    </location>
</feature>
<dbReference type="InterPro" id="IPR003661">
    <property type="entry name" value="HisK_dim/P_dom"/>
</dbReference>
<dbReference type="PANTHER" id="PTHR45339:SF1">
    <property type="entry name" value="HYBRID SIGNAL TRANSDUCTION HISTIDINE KINASE J"/>
    <property type="match status" value="1"/>
</dbReference>
<keyword evidence="4" id="KW-1003">Cell membrane</keyword>
<dbReference type="InterPro" id="IPR004358">
    <property type="entry name" value="Sig_transdc_His_kin-like_C"/>
</dbReference>
<keyword evidence="15 21" id="KW-0472">Membrane</keyword>
<evidence type="ECO:0000256" key="9">
    <source>
        <dbReference type="ARBA" id="ARBA00022741"/>
    </source>
</evidence>
<dbReference type="Gene3D" id="3.30.450.40">
    <property type="match status" value="1"/>
</dbReference>
<dbReference type="InterPro" id="IPR001610">
    <property type="entry name" value="PAC"/>
</dbReference>
<feature type="modified residue" description="4-aspartylphosphate" evidence="20">
    <location>
        <position position="1133"/>
    </location>
</feature>
<dbReference type="SMART" id="SM00388">
    <property type="entry name" value="HisKA"/>
    <property type="match status" value="1"/>
</dbReference>
<evidence type="ECO:0000256" key="7">
    <source>
        <dbReference type="ARBA" id="ARBA00022692"/>
    </source>
</evidence>
<feature type="modified residue" description="Phosphohistidine" evidence="19">
    <location>
        <position position="1287"/>
    </location>
</feature>
<evidence type="ECO:0000256" key="4">
    <source>
        <dbReference type="ARBA" id="ARBA00022475"/>
    </source>
</evidence>
<evidence type="ECO:0000256" key="2">
    <source>
        <dbReference type="ARBA" id="ARBA00004651"/>
    </source>
</evidence>
<evidence type="ECO:0000256" key="14">
    <source>
        <dbReference type="ARBA" id="ARBA00023026"/>
    </source>
</evidence>
<evidence type="ECO:0000256" key="21">
    <source>
        <dbReference type="SAM" id="Phobius"/>
    </source>
</evidence>
<keyword evidence="13" id="KW-0902">Two-component regulatory system</keyword>
<dbReference type="InterPro" id="IPR003018">
    <property type="entry name" value="GAF"/>
</dbReference>
<evidence type="ECO:0000256" key="17">
    <source>
        <dbReference type="ARBA" id="ARBA00058004"/>
    </source>
</evidence>
<name>A0A6L6QIV2_9BURK</name>
<dbReference type="Pfam" id="PF13426">
    <property type="entry name" value="PAS_9"/>
    <property type="match status" value="1"/>
</dbReference>
<protein>
    <recommendedName>
        <fullName evidence="18">Virulence sensor protein BvgS</fullName>
        <ecNumber evidence="3">2.7.13.3</ecNumber>
    </recommendedName>
</protein>
<dbReference type="PANTHER" id="PTHR45339">
    <property type="entry name" value="HYBRID SIGNAL TRANSDUCTION HISTIDINE KINASE J"/>
    <property type="match status" value="1"/>
</dbReference>
<dbReference type="Pfam" id="PF02518">
    <property type="entry name" value="HATPase_c"/>
    <property type="match status" value="1"/>
</dbReference>
<dbReference type="CDD" id="cd00088">
    <property type="entry name" value="HPT"/>
    <property type="match status" value="1"/>
</dbReference>
<keyword evidence="14" id="KW-0843">Virulence</keyword>
<keyword evidence="29" id="KW-1185">Reference proteome</keyword>
<feature type="domain" description="PAS" evidence="24">
    <location>
        <begin position="437"/>
        <end position="481"/>
    </location>
</feature>
<dbReference type="SUPFAM" id="SSF55781">
    <property type="entry name" value="GAF domain-like"/>
    <property type="match status" value="1"/>
</dbReference>
<keyword evidence="8" id="KW-0732">Signal</keyword>
<dbReference type="InterPro" id="IPR008207">
    <property type="entry name" value="Sig_transdc_His_kin_Hpt_dom"/>
</dbReference>
<evidence type="ECO:0000256" key="13">
    <source>
        <dbReference type="ARBA" id="ARBA00023012"/>
    </source>
</evidence>
<dbReference type="FunFam" id="1.10.287.130:FF:000038">
    <property type="entry name" value="Sensory transduction histidine kinase"/>
    <property type="match status" value="1"/>
</dbReference>
<evidence type="ECO:0000256" key="1">
    <source>
        <dbReference type="ARBA" id="ARBA00000085"/>
    </source>
</evidence>
<feature type="domain" description="HAMP" evidence="26">
    <location>
        <begin position="218"/>
        <end position="271"/>
    </location>
</feature>
<evidence type="ECO:0000256" key="16">
    <source>
        <dbReference type="ARBA" id="ARBA00023306"/>
    </source>
</evidence>
<evidence type="ECO:0000313" key="28">
    <source>
        <dbReference type="EMBL" id="MTW12040.1"/>
    </source>
</evidence>
<dbReference type="Gene3D" id="1.10.287.130">
    <property type="match status" value="1"/>
</dbReference>
<dbReference type="CDD" id="cd17546">
    <property type="entry name" value="REC_hyHK_CKI1_RcsC-like"/>
    <property type="match status" value="2"/>
</dbReference>
<dbReference type="GO" id="GO:0000155">
    <property type="term" value="F:phosphorelay sensor kinase activity"/>
    <property type="evidence" value="ECO:0007669"/>
    <property type="project" value="InterPro"/>
</dbReference>
<reference evidence="28 29" key="1">
    <citation type="submission" date="2019-11" db="EMBL/GenBank/DDBJ databases">
        <title>Type strains purchased from KCTC, JCM and DSMZ.</title>
        <authorList>
            <person name="Lu H."/>
        </authorList>
    </citation>
    <scope>NUCLEOTIDE SEQUENCE [LARGE SCALE GENOMIC DNA]</scope>
    <source>
        <strain evidence="28 29">JCM 31587</strain>
    </source>
</reference>
<dbReference type="OrthoDB" id="5468482at2"/>
<evidence type="ECO:0000256" key="8">
    <source>
        <dbReference type="ARBA" id="ARBA00022729"/>
    </source>
</evidence>
<dbReference type="FunFam" id="3.30.565.10:FF:000010">
    <property type="entry name" value="Sensor histidine kinase RcsC"/>
    <property type="match status" value="1"/>
</dbReference>
<dbReference type="Pfam" id="PF00672">
    <property type="entry name" value="HAMP"/>
    <property type="match status" value="1"/>
</dbReference>
<feature type="modified residue" description="4-aspartylphosphate" evidence="20">
    <location>
        <position position="985"/>
    </location>
</feature>
<evidence type="ECO:0000256" key="20">
    <source>
        <dbReference type="PROSITE-ProRule" id="PRU00169"/>
    </source>
</evidence>
<organism evidence="28 29">
    <name type="scientific">Massilia eburnea</name>
    <dbReference type="NCBI Taxonomy" id="1776165"/>
    <lineage>
        <taxon>Bacteria</taxon>
        <taxon>Pseudomonadati</taxon>
        <taxon>Pseudomonadota</taxon>
        <taxon>Betaproteobacteria</taxon>
        <taxon>Burkholderiales</taxon>
        <taxon>Oxalobacteraceae</taxon>
        <taxon>Telluria group</taxon>
        <taxon>Massilia</taxon>
    </lineage>
</organism>
<comment type="function">
    <text evidence="17">Member of the two-component regulatory system BvgS/BvgA. Phosphorylates BvgA via a four-step phosphorelay in response to environmental signals.</text>
</comment>
<dbReference type="PRINTS" id="PR00344">
    <property type="entry name" value="BCTRLSENSOR"/>
</dbReference>
<dbReference type="Pfam" id="PF12729">
    <property type="entry name" value="4HB_MCP_1"/>
    <property type="match status" value="1"/>
</dbReference>
<dbReference type="PROSITE" id="PS50113">
    <property type="entry name" value="PAC"/>
    <property type="match status" value="2"/>
</dbReference>
<dbReference type="InterPro" id="IPR029016">
    <property type="entry name" value="GAF-like_dom_sf"/>
</dbReference>
<proteinExistence type="predicted"/>
<dbReference type="InterPro" id="IPR000014">
    <property type="entry name" value="PAS"/>
</dbReference>
<dbReference type="InterPro" id="IPR035965">
    <property type="entry name" value="PAS-like_dom_sf"/>
</dbReference>
<evidence type="ECO:0000256" key="15">
    <source>
        <dbReference type="ARBA" id="ARBA00023136"/>
    </source>
</evidence>
<dbReference type="SMART" id="SM00448">
    <property type="entry name" value="REC"/>
    <property type="match status" value="2"/>
</dbReference>
<evidence type="ECO:0000256" key="3">
    <source>
        <dbReference type="ARBA" id="ARBA00012438"/>
    </source>
</evidence>
<dbReference type="GO" id="GO:0005524">
    <property type="term" value="F:ATP binding"/>
    <property type="evidence" value="ECO:0007669"/>
    <property type="project" value="UniProtKB-KW"/>
</dbReference>
<dbReference type="CDD" id="cd00130">
    <property type="entry name" value="PAS"/>
    <property type="match status" value="1"/>
</dbReference>
<dbReference type="GO" id="GO:0005886">
    <property type="term" value="C:plasma membrane"/>
    <property type="evidence" value="ECO:0007669"/>
    <property type="project" value="UniProtKB-SubCell"/>
</dbReference>
<feature type="domain" description="PAC" evidence="25">
    <location>
        <begin position="619"/>
        <end position="673"/>
    </location>
</feature>
<dbReference type="Pfam" id="PF01627">
    <property type="entry name" value="Hpt"/>
    <property type="match status" value="1"/>
</dbReference>
<dbReference type="Gene3D" id="6.10.340.10">
    <property type="match status" value="1"/>
</dbReference>
<evidence type="ECO:0000259" key="23">
    <source>
        <dbReference type="PROSITE" id="PS50110"/>
    </source>
</evidence>
<dbReference type="SUPFAM" id="SSF47226">
    <property type="entry name" value="Histidine-containing phosphotransfer domain, HPT domain"/>
    <property type="match status" value="1"/>
</dbReference>
<evidence type="ECO:0000313" key="29">
    <source>
        <dbReference type="Proteomes" id="UP000472320"/>
    </source>
</evidence>
<dbReference type="NCBIfam" id="TIGR00229">
    <property type="entry name" value="sensory_box"/>
    <property type="match status" value="1"/>
</dbReference>
<dbReference type="PROSITE" id="PS50109">
    <property type="entry name" value="HIS_KIN"/>
    <property type="match status" value="1"/>
</dbReference>
<feature type="domain" description="Response regulatory" evidence="23">
    <location>
        <begin position="931"/>
        <end position="1054"/>
    </location>
</feature>
<dbReference type="SMART" id="SM00304">
    <property type="entry name" value="HAMP"/>
    <property type="match status" value="1"/>
</dbReference>
<keyword evidence="10" id="KW-0418">Kinase</keyword>
<feature type="transmembrane region" description="Helical" evidence="21">
    <location>
        <begin position="197"/>
        <end position="216"/>
    </location>
</feature>
<dbReference type="SMART" id="SM00091">
    <property type="entry name" value="PAS"/>
    <property type="match status" value="1"/>
</dbReference>
<evidence type="ECO:0000256" key="5">
    <source>
        <dbReference type="ARBA" id="ARBA00022553"/>
    </source>
</evidence>
<dbReference type="InterPro" id="IPR005467">
    <property type="entry name" value="His_kinase_dom"/>
</dbReference>
<dbReference type="InterPro" id="IPR000700">
    <property type="entry name" value="PAS-assoc_C"/>
</dbReference>
<evidence type="ECO:0000259" key="25">
    <source>
        <dbReference type="PROSITE" id="PS50113"/>
    </source>
</evidence>
<feature type="domain" description="PAC" evidence="25">
    <location>
        <begin position="485"/>
        <end position="536"/>
    </location>
</feature>
<evidence type="ECO:0000256" key="6">
    <source>
        <dbReference type="ARBA" id="ARBA00022679"/>
    </source>
</evidence>
<dbReference type="InterPro" id="IPR036890">
    <property type="entry name" value="HATPase_C_sf"/>
</dbReference>
<dbReference type="CDD" id="cd16922">
    <property type="entry name" value="HATPase_EvgS-ArcB-TorS-like"/>
    <property type="match status" value="1"/>
</dbReference>
<dbReference type="Gene3D" id="1.20.120.160">
    <property type="entry name" value="HPT domain"/>
    <property type="match status" value="1"/>
</dbReference>
<evidence type="ECO:0000256" key="19">
    <source>
        <dbReference type="PROSITE-ProRule" id="PRU00110"/>
    </source>
</evidence>
<keyword evidence="16" id="KW-0131">Cell cycle</keyword>
<dbReference type="SUPFAM" id="SSF55785">
    <property type="entry name" value="PYP-like sensor domain (PAS domain)"/>
    <property type="match status" value="2"/>
</dbReference>
<evidence type="ECO:0000256" key="11">
    <source>
        <dbReference type="ARBA" id="ARBA00022840"/>
    </source>
</evidence>
<dbReference type="Gene3D" id="3.30.450.20">
    <property type="entry name" value="PAS domain"/>
    <property type="match status" value="3"/>
</dbReference>
<dbReference type="InterPro" id="IPR011006">
    <property type="entry name" value="CheY-like_superfamily"/>
</dbReference>
<dbReference type="SMART" id="SM00073">
    <property type="entry name" value="HPT"/>
    <property type="match status" value="1"/>
</dbReference>
<keyword evidence="5 20" id="KW-0597">Phosphoprotein</keyword>
<evidence type="ECO:0000259" key="27">
    <source>
        <dbReference type="PROSITE" id="PS50894"/>
    </source>
</evidence>
<dbReference type="InterPro" id="IPR003594">
    <property type="entry name" value="HATPase_dom"/>
</dbReference>
<sequence length="1425" mass="155265">MSRLLTRLERLGLSWKLALGFGGSLLITLAFGLHNVTTQARMHDEILGIYKNDLLGISDAKDALIAFSQRGRALRQALLAHDKAGRDYALSLVEDSLGKQNRALEELRPRIIREENRKNLAEFETAYADYHQRVDEAVRLLRAGQLEQAKSLIADEAFQEYGIRANNALTRIAEIKEDSARHQIEEMQALSRDEKQLTYILLVLSLVLGVFFSILVGRSVRLPTERLRSAVQQLAKGKLGAEVPLTDFPNEIGNLARSVKVLQEEACKMEAQRWLKTHLAAIGNDLQSAESAQDLAARTLAALAPLVQAGHAAFYLFDEEAGSLSLLAGYAMRGMSAAQPGFLLGEGLVGQCAAERKAIVMRQAPPGYVRIGSALGEADPASIAIVPVLRNERLLGVIELATLEHYGDQAQALLDGALPVIAMNMEILARNERTRVLEERSRLVLGAVSDGIVGLDLGGRVTFVNPAAPALLGCQEGELVGAAWDQDEGQLKRKDGSTFPVDLSERPMYKDGAQVGSVVVFRDITERKRLEEEIQRTNFLADIALELTDCGYWVVDYSDPDYYTMSERAWRLLGEPPRPDSRYHLQDEWFARLVEADPEGALRTAARVQGAIDGTFDKFDAVYAYKRPLDGRIIWLHAVGKVVRDEQDGGARFMYGVYQDITSQKAAEDELRVAKEQAQAATRAKSDFLANMSHEIRTPMNAIIGMSHLALQTDLDKRQRNYVEKVQRAGENLLGIINDILDFSKIEAGKMTVEQVEFDLDDVLDNLANLIGFKAEDKGLELLFQVAPDLPTGLVGDPLRIGQVLVNLANNAVKFTDHGEVVVGIEQVSTSAEGIELHFWVRDSGIGMTEAQSAKLFQSFSQADASTTRKYGGTGLGLVICKNLLELMGGRIWVESEVGKGSTFHFTARFGLQANPKARRMFRADELLGLRVLVVDDNASAREILSTIARSFGLEVDVAFSGQQALDMLARSEKQTLPYDLVLLDWKMPSMDGVETVHRLQSGQGGALPAVIMVTAYGREEALASASDRHVQLKSVLTKPVTPSALLEAVGEALGKGVLVDSRRAVERDLHQGEIMSRLAGTRVLLVEDNEMNQELAIDLLGKAGIEAVLANHGQEALDILARDTRFDGVLMDCQMPVMDGFQASREIRRNPAFDQLPIIAMTANAMAGDRDKVLAAGMQDHIAKPVNVVEMYATLARWLRPAAGEARTIQPQPLNAKGGGNANGKPAALPALPMVDVRSGLATAMGDDKLYRRLLAKFRDGQQDFAAMFVQSLGGGDATAPERLAHTLKGTAGNIGARSVQQAAQELEQACQQGAAREVLEGLLASVLAELDPLLVALRAIDSAGPAAVAHPELVPVAAAPMERLRHLLADSDSEAADLWEGHLDQFKAALPDHWRRIANGLGNLDLEAALAALDEAMASLEGK</sequence>
<dbReference type="SMART" id="SM00086">
    <property type="entry name" value="PAC"/>
    <property type="match status" value="2"/>
</dbReference>
<dbReference type="CDD" id="cd00082">
    <property type="entry name" value="HisKA"/>
    <property type="match status" value="1"/>
</dbReference>
<dbReference type="InterPro" id="IPR024478">
    <property type="entry name" value="HlyB_4HB_MCP"/>
</dbReference>
<gene>
    <name evidence="28" type="ORF">GM658_15650</name>
</gene>
<dbReference type="InterPro" id="IPR003660">
    <property type="entry name" value="HAMP_dom"/>
</dbReference>
<dbReference type="SUPFAM" id="SSF55874">
    <property type="entry name" value="ATPase domain of HSP90 chaperone/DNA topoisomerase II/histidine kinase"/>
    <property type="match status" value="1"/>
</dbReference>
<dbReference type="Proteomes" id="UP000472320">
    <property type="component" value="Unassembled WGS sequence"/>
</dbReference>
<evidence type="ECO:0000259" key="26">
    <source>
        <dbReference type="PROSITE" id="PS50885"/>
    </source>
</evidence>
<dbReference type="SUPFAM" id="SSF52172">
    <property type="entry name" value="CheY-like"/>
    <property type="match status" value="2"/>
</dbReference>